<dbReference type="PANTHER" id="PTHR36607">
    <property type="entry name" value="1,2-DIHYDROXY-3-KETO-5-METHYLTHIOPENTENE DIOXYGENASE 4"/>
    <property type="match status" value="1"/>
</dbReference>
<dbReference type="Pfam" id="PF10536">
    <property type="entry name" value="PMD"/>
    <property type="match status" value="1"/>
</dbReference>
<name>A0AAW2R0Y2_SESRA</name>
<dbReference type="PANTHER" id="PTHR36607:SF20">
    <property type="entry name" value="AMINOTRANSFERASE-LIKE PLANT MOBILE DOMAIN-CONTAINING PROTEIN"/>
    <property type="match status" value="1"/>
</dbReference>
<proteinExistence type="predicted"/>
<reference evidence="2" key="2">
    <citation type="journal article" date="2024" name="Plant">
        <title>Genomic evolution and insights into agronomic trait innovations of Sesamum species.</title>
        <authorList>
            <person name="Miao H."/>
            <person name="Wang L."/>
            <person name="Qu L."/>
            <person name="Liu H."/>
            <person name="Sun Y."/>
            <person name="Le M."/>
            <person name="Wang Q."/>
            <person name="Wei S."/>
            <person name="Zheng Y."/>
            <person name="Lin W."/>
            <person name="Duan Y."/>
            <person name="Cao H."/>
            <person name="Xiong S."/>
            <person name="Wang X."/>
            <person name="Wei L."/>
            <person name="Li C."/>
            <person name="Ma Q."/>
            <person name="Ju M."/>
            <person name="Zhao R."/>
            <person name="Li G."/>
            <person name="Mu C."/>
            <person name="Tian Q."/>
            <person name="Mei H."/>
            <person name="Zhang T."/>
            <person name="Gao T."/>
            <person name="Zhang H."/>
        </authorList>
    </citation>
    <scope>NUCLEOTIDE SEQUENCE</scope>
    <source>
        <strain evidence="2">G02</strain>
    </source>
</reference>
<organism evidence="2">
    <name type="scientific">Sesamum radiatum</name>
    <name type="common">Black benniseed</name>
    <dbReference type="NCBI Taxonomy" id="300843"/>
    <lineage>
        <taxon>Eukaryota</taxon>
        <taxon>Viridiplantae</taxon>
        <taxon>Streptophyta</taxon>
        <taxon>Embryophyta</taxon>
        <taxon>Tracheophyta</taxon>
        <taxon>Spermatophyta</taxon>
        <taxon>Magnoliopsida</taxon>
        <taxon>eudicotyledons</taxon>
        <taxon>Gunneridae</taxon>
        <taxon>Pentapetalae</taxon>
        <taxon>asterids</taxon>
        <taxon>lamiids</taxon>
        <taxon>Lamiales</taxon>
        <taxon>Pedaliaceae</taxon>
        <taxon>Sesamum</taxon>
    </lineage>
</organism>
<accession>A0AAW2R0Y2</accession>
<sequence length="166" mass="19079">MKYYPLLPRKEKKTVRPKSTHNPLGDITTHKRWSTADEALFAKLCIEGSLKEEVYIAAYLACWLCTFVLPGKDVNSIRPSTFKMASIMKSGRRVNLVILVLASIYDDLNTIVTSSRPACTGPSFHVHFVYAWLPSYFKTHYLVWQRLRGPKIARFSGERGAKYYDR</sequence>
<gene>
    <name evidence="2" type="ORF">Sradi_3312700</name>
</gene>
<dbReference type="AlphaFoldDB" id="A0AAW2R0Y2"/>
<evidence type="ECO:0000313" key="2">
    <source>
        <dbReference type="EMBL" id="KAL0373970.1"/>
    </source>
</evidence>
<protein>
    <recommendedName>
        <fullName evidence="1">Aminotransferase-like plant mobile domain-containing protein</fullName>
    </recommendedName>
</protein>
<comment type="caution">
    <text evidence="2">The sequence shown here is derived from an EMBL/GenBank/DDBJ whole genome shotgun (WGS) entry which is preliminary data.</text>
</comment>
<evidence type="ECO:0000259" key="1">
    <source>
        <dbReference type="Pfam" id="PF10536"/>
    </source>
</evidence>
<feature type="domain" description="Aminotransferase-like plant mobile" evidence="1">
    <location>
        <begin position="42"/>
        <end position="138"/>
    </location>
</feature>
<dbReference type="InterPro" id="IPR019557">
    <property type="entry name" value="AminoTfrase-like_pln_mobile"/>
</dbReference>
<dbReference type="EMBL" id="JACGWJ010000014">
    <property type="protein sequence ID" value="KAL0373970.1"/>
    <property type="molecule type" value="Genomic_DNA"/>
</dbReference>
<reference evidence="2" key="1">
    <citation type="submission" date="2020-06" db="EMBL/GenBank/DDBJ databases">
        <authorList>
            <person name="Li T."/>
            <person name="Hu X."/>
            <person name="Zhang T."/>
            <person name="Song X."/>
            <person name="Zhang H."/>
            <person name="Dai N."/>
            <person name="Sheng W."/>
            <person name="Hou X."/>
            <person name="Wei L."/>
        </authorList>
    </citation>
    <scope>NUCLEOTIDE SEQUENCE</scope>
    <source>
        <strain evidence="2">G02</strain>
        <tissue evidence="2">Leaf</tissue>
    </source>
</reference>